<dbReference type="SMART" id="SM00421">
    <property type="entry name" value="HTH_LUXR"/>
    <property type="match status" value="1"/>
</dbReference>
<dbReference type="Proteomes" id="UP000598174">
    <property type="component" value="Unassembled WGS sequence"/>
</dbReference>
<dbReference type="PANTHER" id="PTHR43214">
    <property type="entry name" value="TWO-COMPONENT RESPONSE REGULATOR"/>
    <property type="match status" value="1"/>
</dbReference>
<name>A0A919IY64_9ACTN</name>
<keyword evidence="4" id="KW-1185">Reference proteome</keyword>
<gene>
    <name evidence="3" type="ORF">Afe05nite_21740</name>
</gene>
<evidence type="ECO:0000259" key="2">
    <source>
        <dbReference type="PROSITE" id="PS50043"/>
    </source>
</evidence>
<proteinExistence type="predicted"/>
<dbReference type="PROSITE" id="PS50043">
    <property type="entry name" value="HTH_LUXR_2"/>
    <property type="match status" value="1"/>
</dbReference>
<dbReference type="InterPro" id="IPR000792">
    <property type="entry name" value="Tscrpt_reg_LuxR_C"/>
</dbReference>
<keyword evidence="1" id="KW-0238">DNA-binding</keyword>
<dbReference type="InterPro" id="IPR016032">
    <property type="entry name" value="Sig_transdc_resp-reg_C-effctor"/>
</dbReference>
<dbReference type="SUPFAM" id="SSF46894">
    <property type="entry name" value="C-terminal effector domain of the bipartite response regulators"/>
    <property type="match status" value="1"/>
</dbReference>
<evidence type="ECO:0000313" key="4">
    <source>
        <dbReference type="Proteomes" id="UP000598174"/>
    </source>
</evidence>
<dbReference type="Gene3D" id="1.10.10.10">
    <property type="entry name" value="Winged helix-like DNA-binding domain superfamily/Winged helix DNA-binding domain"/>
    <property type="match status" value="2"/>
</dbReference>
<dbReference type="RefSeq" id="WP_203816900.1">
    <property type="nucleotide sequence ID" value="NZ_BAAABP010000031.1"/>
</dbReference>
<dbReference type="InterPro" id="IPR036388">
    <property type="entry name" value="WH-like_DNA-bd_sf"/>
</dbReference>
<organism evidence="3 4">
    <name type="scientific">Paractinoplanes ferrugineus</name>
    <dbReference type="NCBI Taxonomy" id="113564"/>
    <lineage>
        <taxon>Bacteria</taxon>
        <taxon>Bacillati</taxon>
        <taxon>Actinomycetota</taxon>
        <taxon>Actinomycetes</taxon>
        <taxon>Micromonosporales</taxon>
        <taxon>Micromonosporaceae</taxon>
        <taxon>Paractinoplanes</taxon>
    </lineage>
</organism>
<dbReference type="CDD" id="cd06170">
    <property type="entry name" value="LuxR_C_like"/>
    <property type="match status" value="1"/>
</dbReference>
<dbReference type="PANTHER" id="PTHR43214:SF43">
    <property type="entry name" value="TWO-COMPONENT RESPONSE REGULATOR"/>
    <property type="match status" value="1"/>
</dbReference>
<dbReference type="InterPro" id="IPR039420">
    <property type="entry name" value="WalR-like"/>
</dbReference>
<feature type="domain" description="HTH luxR-type" evidence="2">
    <location>
        <begin position="242"/>
        <end position="307"/>
    </location>
</feature>
<dbReference type="GO" id="GO:0006355">
    <property type="term" value="P:regulation of DNA-templated transcription"/>
    <property type="evidence" value="ECO:0007669"/>
    <property type="project" value="InterPro"/>
</dbReference>
<reference evidence="3" key="1">
    <citation type="submission" date="2021-01" db="EMBL/GenBank/DDBJ databases">
        <title>Whole genome shotgun sequence of Actinoplanes ferrugineus NBRC 15555.</title>
        <authorList>
            <person name="Komaki H."/>
            <person name="Tamura T."/>
        </authorList>
    </citation>
    <scope>NUCLEOTIDE SEQUENCE</scope>
    <source>
        <strain evidence="3">NBRC 15555</strain>
    </source>
</reference>
<sequence>MPADPEAIPALTRWGLSADADLVYRALALLGPADGRRLSRELGLSRARTKSALDELAAAGATVAAGSGWGARAPAEVVRRFRRRPAPPPPASERWRQHFAAIEGCRPDLAGRLWPSRAAARKRVAQLATLERHEHLAVNNEPVISAESMSAAQPVDRRLAARGVRLRIVDRDRGSATPLVPVRHVESPPMKLLVFDRKVALFPADPLDLERGYVEVADDGFVAAMCTLFERLWASGRDPHSQEVIPIELSPRESALVGLLALGHTDQTAAEELGLSPRTVAYTMRALMDRVGVQNRFQLALALGAAGSVRPETWQSTEESNPR</sequence>
<dbReference type="AlphaFoldDB" id="A0A919IY64"/>
<dbReference type="GO" id="GO:0003677">
    <property type="term" value="F:DNA binding"/>
    <property type="evidence" value="ECO:0007669"/>
    <property type="project" value="UniProtKB-KW"/>
</dbReference>
<dbReference type="Pfam" id="PF00196">
    <property type="entry name" value="GerE"/>
    <property type="match status" value="1"/>
</dbReference>
<evidence type="ECO:0000256" key="1">
    <source>
        <dbReference type="ARBA" id="ARBA00023125"/>
    </source>
</evidence>
<evidence type="ECO:0000313" key="3">
    <source>
        <dbReference type="EMBL" id="GIE10334.1"/>
    </source>
</evidence>
<accession>A0A919IY64</accession>
<dbReference type="EMBL" id="BOMM01000016">
    <property type="protein sequence ID" value="GIE10334.1"/>
    <property type="molecule type" value="Genomic_DNA"/>
</dbReference>
<protein>
    <submittedName>
        <fullName evidence="3">Transcriptional regulator</fullName>
    </submittedName>
</protein>
<comment type="caution">
    <text evidence="3">The sequence shown here is derived from an EMBL/GenBank/DDBJ whole genome shotgun (WGS) entry which is preliminary data.</text>
</comment>